<accession>A0ABY8W059</accession>
<dbReference type="GO" id="GO:0016740">
    <property type="term" value="F:transferase activity"/>
    <property type="evidence" value="ECO:0007669"/>
    <property type="project" value="UniProtKB-KW"/>
</dbReference>
<feature type="domain" description="MobA-like NTP transferase" evidence="2">
    <location>
        <begin position="3"/>
        <end position="140"/>
    </location>
</feature>
<dbReference type="InterPro" id="IPR025877">
    <property type="entry name" value="MobA-like_NTP_Trfase"/>
</dbReference>
<dbReference type="SUPFAM" id="SSF53448">
    <property type="entry name" value="Nucleotide-diphospho-sugar transferases"/>
    <property type="match status" value="1"/>
</dbReference>
<dbReference type="Proteomes" id="UP001236585">
    <property type="component" value="Chromosome"/>
</dbReference>
<dbReference type="RefSeq" id="WP_285189077.1">
    <property type="nucleotide sequence ID" value="NZ_CP126981.1"/>
</dbReference>
<reference evidence="3 4" key="1">
    <citation type="journal article" date="2023" name="Microbiol. Resour. Announc.">
        <title>Complete Genome Sequence of Mycobacterium wuenschmanii, a novel Nontuberculous Mycobacterium Isolated from a captive population of Amazon Milk Frogs.</title>
        <authorList>
            <person name="Hicks J."/>
            <person name="Zeineldin M."/>
            <person name="Ward H."/>
            <person name="Wuenschmann A."/>
            <person name="Camp P."/>
            <person name="Farrell D."/>
            <person name="Lehman K."/>
            <person name="Thacker T."/>
            <person name="Cuthbert E."/>
        </authorList>
    </citation>
    <scope>NUCLEOTIDE SEQUENCE [LARGE SCALE GENOMIC DNA]</scope>
    <source>
        <strain evidence="3 4">Wuenschmanii</strain>
    </source>
</reference>
<dbReference type="InterPro" id="IPR029044">
    <property type="entry name" value="Nucleotide-diphossugar_trans"/>
</dbReference>
<gene>
    <name evidence="3" type="ORF">PT015_04385</name>
</gene>
<dbReference type="PANTHER" id="PTHR19136">
    <property type="entry name" value="MOLYBDENUM COFACTOR GUANYLYLTRANSFERASE"/>
    <property type="match status" value="1"/>
</dbReference>
<sequence length="186" mass="18695">MRAVILAGGASTRLGADKPEQRVGDRRLLDIALAAVAGAEQVVVVGPPRAVPAEVVVVREDPPGSGPVAALAAGHAALRPGAADVVVLAADLPWITPAAVAALRAARGGAPVALAVDDTGQPQYLTAVWDSVTLAAALAANPPRVRDLIPAGAALAEVGDVTDIDTPDQLASARARAALTRDDRTR</sequence>
<evidence type="ECO:0000313" key="3">
    <source>
        <dbReference type="EMBL" id="WIM88736.1"/>
    </source>
</evidence>
<dbReference type="Gene3D" id="3.90.550.10">
    <property type="entry name" value="Spore Coat Polysaccharide Biosynthesis Protein SpsA, Chain A"/>
    <property type="match status" value="1"/>
</dbReference>
<evidence type="ECO:0000313" key="4">
    <source>
        <dbReference type="Proteomes" id="UP001236585"/>
    </source>
</evidence>
<keyword evidence="1 3" id="KW-0808">Transferase</keyword>
<keyword evidence="4" id="KW-1185">Reference proteome</keyword>
<name>A0ABY8W059_9MYCO</name>
<dbReference type="Pfam" id="PF12804">
    <property type="entry name" value="NTP_transf_3"/>
    <property type="match status" value="1"/>
</dbReference>
<dbReference type="PANTHER" id="PTHR19136:SF81">
    <property type="entry name" value="MOLYBDENUM COFACTOR GUANYLYLTRANSFERASE"/>
    <property type="match status" value="1"/>
</dbReference>
<dbReference type="EMBL" id="CP126981">
    <property type="protein sequence ID" value="WIM88736.1"/>
    <property type="molecule type" value="Genomic_DNA"/>
</dbReference>
<organism evidence="3 4">
    <name type="scientific">Candidatus Mycobacterium wuenschmannii</name>
    <dbReference type="NCBI Taxonomy" id="3027808"/>
    <lineage>
        <taxon>Bacteria</taxon>
        <taxon>Bacillati</taxon>
        <taxon>Actinomycetota</taxon>
        <taxon>Actinomycetes</taxon>
        <taxon>Mycobacteriales</taxon>
        <taxon>Mycobacteriaceae</taxon>
        <taxon>Mycobacterium</taxon>
    </lineage>
</organism>
<proteinExistence type="predicted"/>
<protein>
    <submittedName>
        <fullName evidence="3">NTP transferase domain-containing protein</fullName>
    </submittedName>
</protein>
<evidence type="ECO:0000259" key="2">
    <source>
        <dbReference type="Pfam" id="PF12804"/>
    </source>
</evidence>
<evidence type="ECO:0000256" key="1">
    <source>
        <dbReference type="ARBA" id="ARBA00022679"/>
    </source>
</evidence>